<organism evidence="2 3">
    <name type="scientific">Lonsdalea populi</name>
    <dbReference type="NCBI Taxonomy" id="1172565"/>
    <lineage>
        <taxon>Bacteria</taxon>
        <taxon>Pseudomonadati</taxon>
        <taxon>Pseudomonadota</taxon>
        <taxon>Gammaproteobacteria</taxon>
        <taxon>Enterobacterales</taxon>
        <taxon>Pectobacteriaceae</taxon>
        <taxon>Lonsdalea</taxon>
    </lineage>
</organism>
<evidence type="ECO:0000256" key="1">
    <source>
        <dbReference type="SAM" id="Phobius"/>
    </source>
</evidence>
<feature type="transmembrane region" description="Helical" evidence="1">
    <location>
        <begin position="43"/>
        <end position="60"/>
    </location>
</feature>
<evidence type="ECO:0000313" key="2">
    <source>
        <dbReference type="EMBL" id="RAT31472.1"/>
    </source>
</evidence>
<keyword evidence="3" id="KW-1185">Reference proteome</keyword>
<dbReference type="Proteomes" id="UP000250186">
    <property type="component" value="Unassembled WGS sequence"/>
</dbReference>
<evidence type="ECO:0000313" key="3">
    <source>
        <dbReference type="Proteomes" id="UP000250186"/>
    </source>
</evidence>
<comment type="caution">
    <text evidence="2">The sequence shown here is derived from an EMBL/GenBank/DDBJ whole genome shotgun (WGS) entry which is preliminary data.</text>
</comment>
<protein>
    <recommendedName>
        <fullName evidence="4">Conjugative coupling factor TraD, PFGI-1 class</fullName>
    </recommendedName>
</protein>
<accession>A0ABX9EMT5</accession>
<proteinExistence type="predicted"/>
<feature type="transmembrane region" description="Helical" evidence="1">
    <location>
        <begin position="17"/>
        <end position="37"/>
    </location>
</feature>
<gene>
    <name evidence="2" type="ORF">AU492_15125</name>
</gene>
<name>A0ABX9EMT5_9GAMM</name>
<dbReference type="RefSeq" id="WP_258395390.1">
    <property type="nucleotide sequence ID" value="NZ_LUSR01000046.1"/>
</dbReference>
<keyword evidence="1" id="KW-0472">Membrane</keyword>
<reference evidence="2 3" key="1">
    <citation type="submission" date="2016-02" db="EMBL/GenBank/DDBJ databases">
        <title>Species-wide whole genome sequencing reveals diversity, host range in Lonsdalea quercina.</title>
        <authorList>
            <person name="Li Y."/>
        </authorList>
    </citation>
    <scope>NUCLEOTIDE SEQUENCE [LARGE SCALE GENOMIC DNA]</scope>
    <source>
        <strain evidence="2 3">CFCC 12721</strain>
    </source>
</reference>
<keyword evidence="1" id="KW-0812">Transmembrane</keyword>
<keyword evidence="1" id="KW-1133">Transmembrane helix</keyword>
<sequence>MSDRHVIETLLRPAVELYSAAAGLAAGTICLVAPWSLMLSPSVSYPLAGGFLLFAGIRGRQGLTILRYRRNIRRLPRYVMSSDRVPVSRHLLFIGRGFRWEQKHTQRLHTCRRPEVAKYVHPHWLYQQARKLEKVCDAPFPIVRCCLSHNHWLNPVRPLPQVALIYCFTFNFSGIDAFSQQRQ</sequence>
<evidence type="ECO:0008006" key="4">
    <source>
        <dbReference type="Google" id="ProtNLM"/>
    </source>
</evidence>
<dbReference type="EMBL" id="LUSW01000043">
    <property type="protein sequence ID" value="RAT31472.1"/>
    <property type="molecule type" value="Genomic_DNA"/>
</dbReference>